<keyword evidence="3" id="KW-0411">Iron-sulfur</keyword>
<dbReference type="AlphaFoldDB" id="A0A178M4G1"/>
<dbReference type="GO" id="GO:0003824">
    <property type="term" value="F:catalytic activity"/>
    <property type="evidence" value="ECO:0007669"/>
    <property type="project" value="InterPro"/>
</dbReference>
<dbReference type="InterPro" id="IPR040086">
    <property type="entry name" value="MJ0683-like"/>
</dbReference>
<dbReference type="SFLD" id="SFLDG01084">
    <property type="entry name" value="Uncharacterised_Radical_SAM_Su"/>
    <property type="match status" value="1"/>
</dbReference>
<dbReference type="InterPro" id="IPR058240">
    <property type="entry name" value="rSAM_sf"/>
</dbReference>
<evidence type="ECO:0000313" key="5">
    <source>
        <dbReference type="EMBL" id="OAN43632.1"/>
    </source>
</evidence>
<gene>
    <name evidence="5" type="ORF">A6A03_18215</name>
</gene>
<dbReference type="PANTHER" id="PTHR43432">
    <property type="entry name" value="SLR0285 PROTEIN"/>
    <property type="match status" value="1"/>
</dbReference>
<evidence type="ECO:0000256" key="2">
    <source>
        <dbReference type="ARBA" id="ARBA00023004"/>
    </source>
</evidence>
<protein>
    <submittedName>
        <fullName evidence="5">Radical SAM protein</fullName>
    </submittedName>
</protein>
<proteinExistence type="predicted"/>
<keyword evidence="6" id="KW-1185">Reference proteome</keyword>
<name>A0A178M4G1_9CHLR</name>
<sequence length="354" mass="40292">MAYYQRELAPNLPPLSARRPLINEYFLSAYTMSIYTGCELGCPYCDSWVYSERPLNETIAIPVDLPQRLAAALPAIDRGDLIAISALSDPYQPAEQTYRITRQVLQLFAEHNQPCLVMTKSPLILEDRALLQKINEQSLAIVVTTLLTLDHHLAVRLEGRAPSPQLRLEMVAELKRAGIPVGVAILPIMPYINDSNLNLRRVLHACAEAEVDFVVWDYLHIPNERHRHRINVLLSQLGSYPPRYYRDIYRDQATVNPVYRHDRDHELLARCDEMGLAPRAPHRLFAGKLSSRNEAALLLRHAAFRDRVQGRERLAQLHRELADAVYRGRYRAADLRQSPLYPTLGPLLGLSATT</sequence>
<dbReference type="InterPro" id="IPR007197">
    <property type="entry name" value="rSAM"/>
</dbReference>
<dbReference type="Proteomes" id="UP000078287">
    <property type="component" value="Unassembled WGS sequence"/>
</dbReference>
<dbReference type="SUPFAM" id="SSF102114">
    <property type="entry name" value="Radical SAM enzymes"/>
    <property type="match status" value="1"/>
</dbReference>
<organism evidence="5 6">
    <name type="scientific">Chloroflexus islandicus</name>
    <dbReference type="NCBI Taxonomy" id="1707952"/>
    <lineage>
        <taxon>Bacteria</taxon>
        <taxon>Bacillati</taxon>
        <taxon>Chloroflexota</taxon>
        <taxon>Chloroflexia</taxon>
        <taxon>Chloroflexales</taxon>
        <taxon>Chloroflexineae</taxon>
        <taxon>Chloroflexaceae</taxon>
        <taxon>Chloroflexus</taxon>
    </lineage>
</organism>
<reference evidence="5 6" key="1">
    <citation type="submission" date="2016-04" db="EMBL/GenBank/DDBJ databases">
        <title>Chloroflexus islandicus sp. nov., a thermophilic filamentous anoxygenic phototrophic bacterium from geyser Strokkur (Iceland).</title>
        <authorList>
            <person name="Gaisin V.A."/>
            <person name="Kalashnikov A.M."/>
            <person name="Sukhacheva M.V."/>
            <person name="Grouzdev D.S."/>
            <person name="Ivanov T.M."/>
            <person name="Kuznetsov B."/>
            <person name="Gorlenko V.M."/>
        </authorList>
    </citation>
    <scope>NUCLEOTIDE SEQUENCE [LARGE SCALE GENOMIC DNA]</scope>
    <source>
        <strain evidence="6">isl-2</strain>
    </source>
</reference>
<dbReference type="OrthoDB" id="9785699at2"/>
<evidence type="ECO:0000313" key="6">
    <source>
        <dbReference type="Proteomes" id="UP000078287"/>
    </source>
</evidence>
<evidence type="ECO:0000256" key="3">
    <source>
        <dbReference type="ARBA" id="ARBA00023014"/>
    </source>
</evidence>
<dbReference type="STRING" id="1707952.A6A03_18215"/>
<dbReference type="PANTHER" id="PTHR43432:SF3">
    <property type="entry name" value="SLR0285 PROTEIN"/>
    <property type="match status" value="1"/>
</dbReference>
<dbReference type="CDD" id="cd01335">
    <property type="entry name" value="Radical_SAM"/>
    <property type="match status" value="1"/>
</dbReference>
<dbReference type="GO" id="GO:0046872">
    <property type="term" value="F:metal ion binding"/>
    <property type="evidence" value="ECO:0007669"/>
    <property type="project" value="UniProtKB-KW"/>
</dbReference>
<dbReference type="Pfam" id="PF04055">
    <property type="entry name" value="Radical_SAM"/>
    <property type="match status" value="1"/>
</dbReference>
<evidence type="ECO:0000256" key="1">
    <source>
        <dbReference type="ARBA" id="ARBA00022723"/>
    </source>
</evidence>
<accession>A0A178M4G1</accession>
<comment type="caution">
    <text evidence="5">The sequence shown here is derived from an EMBL/GenBank/DDBJ whole genome shotgun (WGS) entry which is preliminary data.</text>
</comment>
<dbReference type="Gene3D" id="3.80.30.30">
    <property type="match status" value="1"/>
</dbReference>
<dbReference type="RefSeq" id="WP_066790074.1">
    <property type="nucleotide sequence ID" value="NZ_LWQS01000078.1"/>
</dbReference>
<dbReference type="EMBL" id="LWQS01000078">
    <property type="protein sequence ID" value="OAN43632.1"/>
    <property type="molecule type" value="Genomic_DNA"/>
</dbReference>
<keyword evidence="2" id="KW-0408">Iron</keyword>
<keyword evidence="1" id="KW-0479">Metal-binding</keyword>
<feature type="domain" description="Radical SAM core" evidence="4">
    <location>
        <begin position="32"/>
        <end position="196"/>
    </location>
</feature>
<dbReference type="SFLD" id="SFLDS00029">
    <property type="entry name" value="Radical_SAM"/>
    <property type="match status" value="1"/>
</dbReference>
<evidence type="ECO:0000259" key="4">
    <source>
        <dbReference type="Pfam" id="PF04055"/>
    </source>
</evidence>
<dbReference type="GO" id="GO:0051536">
    <property type="term" value="F:iron-sulfur cluster binding"/>
    <property type="evidence" value="ECO:0007669"/>
    <property type="project" value="UniProtKB-KW"/>
</dbReference>